<keyword evidence="3" id="KW-1185">Reference proteome</keyword>
<proteinExistence type="predicted"/>
<reference evidence="2" key="2">
    <citation type="submission" date="2020-09" db="EMBL/GenBank/DDBJ databases">
        <authorList>
            <person name="Sun Q."/>
            <person name="Zhou Y."/>
        </authorList>
    </citation>
    <scope>NUCLEOTIDE SEQUENCE</scope>
    <source>
        <strain evidence="2">CGMCC 1.15880</strain>
    </source>
</reference>
<keyword evidence="1" id="KW-0472">Membrane</keyword>
<feature type="transmembrane region" description="Helical" evidence="1">
    <location>
        <begin position="39"/>
        <end position="60"/>
    </location>
</feature>
<dbReference type="AlphaFoldDB" id="A0A916QTL2"/>
<organism evidence="2 3">
    <name type="scientific">Neptunicoccus cionae</name>
    <dbReference type="NCBI Taxonomy" id="2035344"/>
    <lineage>
        <taxon>Bacteria</taxon>
        <taxon>Pseudomonadati</taxon>
        <taxon>Pseudomonadota</taxon>
        <taxon>Alphaproteobacteria</taxon>
        <taxon>Rhodobacterales</taxon>
        <taxon>Paracoccaceae</taxon>
        <taxon>Neptunicoccus</taxon>
    </lineage>
</organism>
<comment type="caution">
    <text evidence="2">The sequence shown here is derived from an EMBL/GenBank/DDBJ whole genome shotgun (WGS) entry which is preliminary data.</text>
</comment>
<evidence type="ECO:0000313" key="2">
    <source>
        <dbReference type="EMBL" id="GGA09739.1"/>
    </source>
</evidence>
<reference evidence="2" key="1">
    <citation type="journal article" date="2014" name="Int. J. Syst. Evol. Microbiol.">
        <title>Complete genome sequence of Corynebacterium casei LMG S-19264T (=DSM 44701T), isolated from a smear-ripened cheese.</title>
        <authorList>
            <consortium name="US DOE Joint Genome Institute (JGI-PGF)"/>
            <person name="Walter F."/>
            <person name="Albersmeier A."/>
            <person name="Kalinowski J."/>
            <person name="Ruckert C."/>
        </authorList>
    </citation>
    <scope>NUCLEOTIDE SEQUENCE</scope>
    <source>
        <strain evidence="2">CGMCC 1.15880</strain>
    </source>
</reference>
<keyword evidence="1" id="KW-0812">Transmembrane</keyword>
<sequence length="82" mass="9070">MAWQGFARHSRFIIAPLVLATVVLVVLRDLAWFDGLPDLLRVLAASLPTIVIYAAALYLFDPNLRQAAKAYFKGNGQDQEAP</sequence>
<name>A0A916QTL2_9RHOB</name>
<feature type="transmembrane region" description="Helical" evidence="1">
    <location>
        <begin position="12"/>
        <end position="33"/>
    </location>
</feature>
<keyword evidence="1" id="KW-1133">Transmembrane helix</keyword>
<dbReference type="EMBL" id="BMKA01000001">
    <property type="protein sequence ID" value="GGA09739.1"/>
    <property type="molecule type" value="Genomic_DNA"/>
</dbReference>
<protein>
    <submittedName>
        <fullName evidence="2">Uncharacterized protein</fullName>
    </submittedName>
</protein>
<dbReference type="Proteomes" id="UP000628017">
    <property type="component" value="Unassembled WGS sequence"/>
</dbReference>
<accession>A0A916QTL2</accession>
<evidence type="ECO:0000313" key="3">
    <source>
        <dbReference type="Proteomes" id="UP000628017"/>
    </source>
</evidence>
<gene>
    <name evidence="2" type="ORF">GCM10011498_07230</name>
</gene>
<evidence type="ECO:0000256" key="1">
    <source>
        <dbReference type="SAM" id="Phobius"/>
    </source>
</evidence>